<evidence type="ECO:0000256" key="4">
    <source>
        <dbReference type="ARBA" id="ARBA00022771"/>
    </source>
</evidence>
<dbReference type="GO" id="GO:0000978">
    <property type="term" value="F:RNA polymerase II cis-regulatory region sequence-specific DNA binding"/>
    <property type="evidence" value="ECO:0007669"/>
    <property type="project" value="TreeGrafter"/>
</dbReference>
<dbReference type="InterPro" id="IPR036236">
    <property type="entry name" value="Znf_C2H2_sf"/>
</dbReference>
<dbReference type="EMBL" id="GEDC01021109">
    <property type="protein sequence ID" value="JAS16189.1"/>
    <property type="molecule type" value="Transcribed_RNA"/>
</dbReference>
<dbReference type="GO" id="GO:0000981">
    <property type="term" value="F:DNA-binding transcription factor activity, RNA polymerase II-specific"/>
    <property type="evidence" value="ECO:0007669"/>
    <property type="project" value="TreeGrafter"/>
</dbReference>
<evidence type="ECO:0008006" key="11">
    <source>
        <dbReference type="Google" id="ProtNLM"/>
    </source>
</evidence>
<keyword evidence="8" id="KW-0804">Transcription</keyword>
<keyword evidence="5" id="KW-0862">Zinc</keyword>
<dbReference type="GO" id="GO:0008270">
    <property type="term" value="F:zinc ion binding"/>
    <property type="evidence" value="ECO:0007669"/>
    <property type="project" value="UniProtKB-KW"/>
</dbReference>
<keyword evidence="2" id="KW-0479">Metal-binding</keyword>
<evidence type="ECO:0000256" key="7">
    <source>
        <dbReference type="ARBA" id="ARBA00023125"/>
    </source>
</evidence>
<organism evidence="10">
    <name type="scientific">Clastoptera arizonana</name>
    <name type="common">Arizona spittle bug</name>
    <dbReference type="NCBI Taxonomy" id="38151"/>
    <lineage>
        <taxon>Eukaryota</taxon>
        <taxon>Metazoa</taxon>
        <taxon>Ecdysozoa</taxon>
        <taxon>Arthropoda</taxon>
        <taxon>Hexapoda</taxon>
        <taxon>Insecta</taxon>
        <taxon>Pterygota</taxon>
        <taxon>Neoptera</taxon>
        <taxon>Paraneoptera</taxon>
        <taxon>Hemiptera</taxon>
        <taxon>Auchenorrhyncha</taxon>
        <taxon>Cercopoidea</taxon>
        <taxon>Clastopteridae</taxon>
        <taxon>Clastoptera</taxon>
    </lineage>
</organism>
<evidence type="ECO:0000256" key="9">
    <source>
        <dbReference type="ARBA" id="ARBA00023242"/>
    </source>
</evidence>
<evidence type="ECO:0000256" key="1">
    <source>
        <dbReference type="ARBA" id="ARBA00004123"/>
    </source>
</evidence>
<protein>
    <recommendedName>
        <fullName evidence="11">C2H2-type domain-containing protein</fullName>
    </recommendedName>
</protein>
<dbReference type="GO" id="GO:0005634">
    <property type="term" value="C:nucleus"/>
    <property type="evidence" value="ECO:0007669"/>
    <property type="project" value="UniProtKB-SubCell"/>
</dbReference>
<evidence type="ECO:0000256" key="6">
    <source>
        <dbReference type="ARBA" id="ARBA00023015"/>
    </source>
</evidence>
<dbReference type="AlphaFoldDB" id="A0A1B6CRL3"/>
<evidence type="ECO:0000256" key="2">
    <source>
        <dbReference type="ARBA" id="ARBA00022723"/>
    </source>
</evidence>
<evidence type="ECO:0000256" key="8">
    <source>
        <dbReference type="ARBA" id="ARBA00023163"/>
    </source>
</evidence>
<reference evidence="10" key="1">
    <citation type="submission" date="2015-12" db="EMBL/GenBank/DDBJ databases">
        <title>De novo transcriptome assembly of four potential Pierce s Disease insect vectors from Arizona vineyards.</title>
        <authorList>
            <person name="Tassone E.E."/>
        </authorList>
    </citation>
    <scope>NUCLEOTIDE SEQUENCE</scope>
</reference>
<dbReference type="PANTHER" id="PTHR24384:SF189">
    <property type="entry name" value="C2H2-TYPE DOMAIN-CONTAINING PROTEIN-RELATED"/>
    <property type="match status" value="1"/>
</dbReference>
<keyword evidence="7" id="KW-0238">DNA-binding</keyword>
<dbReference type="SUPFAM" id="SSF57667">
    <property type="entry name" value="beta-beta-alpha zinc fingers"/>
    <property type="match status" value="1"/>
</dbReference>
<gene>
    <name evidence="10" type="ORF">g.6284</name>
</gene>
<feature type="non-terminal residue" evidence="10">
    <location>
        <position position="259"/>
    </location>
</feature>
<accession>A0A1B6CRL3</accession>
<proteinExistence type="predicted"/>
<comment type="subcellular location">
    <subcellularLocation>
        <location evidence="1">Nucleus</location>
    </subcellularLocation>
</comment>
<evidence type="ECO:0000256" key="5">
    <source>
        <dbReference type="ARBA" id="ARBA00022833"/>
    </source>
</evidence>
<evidence type="ECO:0000256" key="3">
    <source>
        <dbReference type="ARBA" id="ARBA00022737"/>
    </source>
</evidence>
<dbReference type="PANTHER" id="PTHR24384">
    <property type="entry name" value="FINGER PUTATIVE TRANSCRIPTION FACTOR FAMILY-RELATED"/>
    <property type="match status" value="1"/>
</dbReference>
<keyword evidence="9" id="KW-0539">Nucleus</keyword>
<keyword evidence="3" id="KW-0677">Repeat</keyword>
<dbReference type="Gene3D" id="3.30.160.60">
    <property type="entry name" value="Classic Zinc Finger"/>
    <property type="match status" value="1"/>
</dbReference>
<sequence length="259" mass="29575">MKLRKTKSSKLQDQEPLDPLNESLIDIFPSINSEIQTVDPLELQDIKNEGGAVIDDFGGFSGDVWSIKPEVDSSIPTIFDCNGIKIEGDLRKIVEEENVEVHFHDQEETFKDLNSVNSNKLQINSDSFEGTQNIPNENQTMAEYQIHEKGREKLKIPKACGRQKPCNCRHCQEIFDNEYISFESMCKTNIETYNEEKLYKCKICHSKFNSQSSLKCYIKTGGYKLICKICLKKFSQKSNLQTPTIPGTGNNQYSCKFCD</sequence>
<evidence type="ECO:0000313" key="10">
    <source>
        <dbReference type="EMBL" id="JAS16189.1"/>
    </source>
</evidence>
<keyword evidence="4" id="KW-0863">Zinc-finger</keyword>
<dbReference type="InterPro" id="IPR050752">
    <property type="entry name" value="C2H2-ZF_domain"/>
</dbReference>
<name>A0A1B6CRL3_9HEMI</name>
<keyword evidence="6" id="KW-0805">Transcription regulation</keyword>